<evidence type="ECO:0000256" key="8">
    <source>
        <dbReference type="ARBA" id="ARBA00034120"/>
    </source>
</evidence>
<evidence type="ECO:0000256" key="4">
    <source>
        <dbReference type="ARBA" id="ARBA00022723"/>
    </source>
</evidence>
<dbReference type="PANTHER" id="PTHR34047">
    <property type="entry name" value="NUCLEAR INTRON MATURASE 1, MITOCHONDRIAL-RELATED"/>
    <property type="match status" value="1"/>
</dbReference>
<evidence type="ECO:0000256" key="1">
    <source>
        <dbReference type="ARBA" id="ARBA00012493"/>
    </source>
</evidence>
<dbReference type="InterPro" id="IPR043502">
    <property type="entry name" value="DNA/RNA_pol_sf"/>
</dbReference>
<dbReference type="AlphaFoldDB" id="A0A2T1A380"/>
<keyword evidence="5" id="KW-0460">Magnesium</keyword>
<dbReference type="EC" id="2.7.7.49" evidence="1"/>
<evidence type="ECO:0000256" key="7">
    <source>
        <dbReference type="ARBA" id="ARBA00023118"/>
    </source>
</evidence>
<dbReference type="Proteomes" id="UP000237752">
    <property type="component" value="Unassembled WGS sequence"/>
</dbReference>
<keyword evidence="4" id="KW-0479">Metal-binding</keyword>
<evidence type="ECO:0000256" key="9">
    <source>
        <dbReference type="ARBA" id="ARBA00048173"/>
    </source>
</evidence>
<comment type="caution">
    <text evidence="11">The sequence shown here is derived from an EMBL/GenBank/DDBJ whole genome shotgun (WGS) entry which is preliminary data.</text>
</comment>
<accession>A0A2T1A380</accession>
<protein>
    <recommendedName>
        <fullName evidence="1">RNA-directed DNA polymerase</fullName>
        <ecNumber evidence="1">2.7.7.49</ecNumber>
    </recommendedName>
</protein>
<dbReference type="Pfam" id="PF00078">
    <property type="entry name" value="RVT_1"/>
    <property type="match status" value="1"/>
</dbReference>
<dbReference type="GO" id="GO:0046872">
    <property type="term" value="F:metal ion binding"/>
    <property type="evidence" value="ECO:0007669"/>
    <property type="project" value="UniProtKB-KW"/>
</dbReference>
<dbReference type="InterPro" id="IPR000123">
    <property type="entry name" value="Reverse_transcriptase_msDNA"/>
</dbReference>
<sequence>MRKDLATALAGAFLSGEWTSSGLFDSAVPVVQGPTPWLPALIRQILAVYPAAPLDRSRELAVVIGSRPAAGGAKSARPIAWPAATTQMTSNPWHLPALHGLGDLAEMLDLGATELAWFTDPRHWARSTTDRRLRHYRVTTKVAASGAVRVLEAPKYRLKSHQRRFLTEILDRIPAHDAAHGFRAGRSVASYAAPHGGQPVVVRMDLEGFFASITAGRVYGILRSAGYPEPVAHALTGLATTVLPRAEWNAISPPANPDLREAHWRLGRRLAGPHLPQGAPTSPALANLAAHRLDVRLSALASSWGGRYTRYADDLALSGGIGWRGDVSRLVALVGDIVRDEGFRLNDRKTAVLPAHSRQVLGGLVVNERPHVSRAEVDLLRAVLHNCRRDGPSTQNRAGVPDFEGHLRGRIAWVAQHDPARGARLRALFDAIDWSF</sequence>
<feature type="domain" description="Reverse transcriptase" evidence="10">
    <location>
        <begin position="132"/>
        <end position="366"/>
    </location>
</feature>
<dbReference type="EMBL" id="PVUE01000003">
    <property type="protein sequence ID" value="PRZ43060.1"/>
    <property type="molecule type" value="Genomic_DNA"/>
</dbReference>
<organism evidence="11 12">
    <name type="scientific">Antricoccus suffuscus</name>
    <dbReference type="NCBI Taxonomy" id="1629062"/>
    <lineage>
        <taxon>Bacteria</taxon>
        <taxon>Bacillati</taxon>
        <taxon>Actinomycetota</taxon>
        <taxon>Actinomycetes</taxon>
        <taxon>Geodermatophilales</taxon>
        <taxon>Antricoccaceae</taxon>
        <taxon>Antricoccus</taxon>
    </lineage>
</organism>
<dbReference type="GO" id="GO:0003723">
    <property type="term" value="F:RNA binding"/>
    <property type="evidence" value="ECO:0007669"/>
    <property type="project" value="InterPro"/>
</dbReference>
<dbReference type="RefSeq" id="WP_202862408.1">
    <property type="nucleotide sequence ID" value="NZ_PVUE01000003.1"/>
</dbReference>
<reference evidence="11 12" key="1">
    <citation type="submission" date="2018-03" db="EMBL/GenBank/DDBJ databases">
        <title>Genomic Encyclopedia of Archaeal and Bacterial Type Strains, Phase II (KMG-II): from individual species to whole genera.</title>
        <authorList>
            <person name="Goeker M."/>
        </authorList>
    </citation>
    <scope>NUCLEOTIDE SEQUENCE [LARGE SCALE GENOMIC DNA]</scope>
    <source>
        <strain evidence="11 12">DSM 100065</strain>
    </source>
</reference>
<dbReference type="GO" id="GO:0051607">
    <property type="term" value="P:defense response to virus"/>
    <property type="evidence" value="ECO:0007669"/>
    <property type="project" value="UniProtKB-KW"/>
</dbReference>
<keyword evidence="3" id="KW-0548">Nucleotidyltransferase</keyword>
<dbReference type="PRINTS" id="PR00866">
    <property type="entry name" value="RNADNAPOLMS"/>
</dbReference>
<keyword evidence="2" id="KW-0808">Transferase</keyword>
<keyword evidence="12" id="KW-1185">Reference proteome</keyword>
<proteinExistence type="inferred from homology"/>
<gene>
    <name evidence="11" type="ORF">CLV47_103116</name>
</gene>
<dbReference type="InterPro" id="IPR000477">
    <property type="entry name" value="RT_dom"/>
</dbReference>
<evidence type="ECO:0000313" key="11">
    <source>
        <dbReference type="EMBL" id="PRZ43060.1"/>
    </source>
</evidence>
<dbReference type="SUPFAM" id="SSF56672">
    <property type="entry name" value="DNA/RNA polymerases"/>
    <property type="match status" value="1"/>
</dbReference>
<dbReference type="PANTHER" id="PTHR34047:SF7">
    <property type="entry name" value="RNA-DIRECTED DNA POLYMERASE"/>
    <property type="match status" value="1"/>
</dbReference>
<evidence type="ECO:0000256" key="3">
    <source>
        <dbReference type="ARBA" id="ARBA00022695"/>
    </source>
</evidence>
<dbReference type="PROSITE" id="PS50878">
    <property type="entry name" value="RT_POL"/>
    <property type="match status" value="1"/>
</dbReference>
<comment type="catalytic activity">
    <reaction evidence="9">
        <text>DNA(n) + a 2'-deoxyribonucleoside 5'-triphosphate = DNA(n+1) + diphosphate</text>
        <dbReference type="Rhea" id="RHEA:22508"/>
        <dbReference type="Rhea" id="RHEA-COMP:17339"/>
        <dbReference type="Rhea" id="RHEA-COMP:17340"/>
        <dbReference type="ChEBI" id="CHEBI:33019"/>
        <dbReference type="ChEBI" id="CHEBI:61560"/>
        <dbReference type="ChEBI" id="CHEBI:173112"/>
        <dbReference type="EC" id="2.7.7.49"/>
    </reaction>
</comment>
<evidence type="ECO:0000259" key="10">
    <source>
        <dbReference type="PROSITE" id="PS50878"/>
    </source>
</evidence>
<name>A0A2T1A380_9ACTN</name>
<dbReference type="CDD" id="cd03487">
    <property type="entry name" value="RT_Bac_retron_II"/>
    <property type="match status" value="1"/>
</dbReference>
<dbReference type="InterPro" id="IPR051083">
    <property type="entry name" value="GrpII_Intron_Splice-Mob/Def"/>
</dbReference>
<evidence type="ECO:0000313" key="12">
    <source>
        <dbReference type="Proteomes" id="UP000237752"/>
    </source>
</evidence>
<evidence type="ECO:0000256" key="6">
    <source>
        <dbReference type="ARBA" id="ARBA00022918"/>
    </source>
</evidence>
<dbReference type="GO" id="GO:0003964">
    <property type="term" value="F:RNA-directed DNA polymerase activity"/>
    <property type="evidence" value="ECO:0007669"/>
    <property type="project" value="UniProtKB-KW"/>
</dbReference>
<evidence type="ECO:0000256" key="2">
    <source>
        <dbReference type="ARBA" id="ARBA00022679"/>
    </source>
</evidence>
<evidence type="ECO:0000256" key="5">
    <source>
        <dbReference type="ARBA" id="ARBA00022842"/>
    </source>
</evidence>
<keyword evidence="6 11" id="KW-0695">RNA-directed DNA polymerase</keyword>
<keyword evidence="7" id="KW-0051">Antiviral defense</keyword>
<comment type="similarity">
    <text evidence="8">Belongs to the bacterial reverse transcriptase family.</text>
</comment>